<proteinExistence type="predicted"/>
<evidence type="ECO:0000256" key="1">
    <source>
        <dbReference type="SAM" id="Phobius"/>
    </source>
</evidence>
<feature type="transmembrane region" description="Helical" evidence="1">
    <location>
        <begin position="12"/>
        <end position="33"/>
    </location>
</feature>
<dbReference type="NCBIfam" id="TIGR02532">
    <property type="entry name" value="IV_pilin_GFxxxE"/>
    <property type="match status" value="1"/>
</dbReference>
<sequence length="245" mass="26325">MSGPSSQKGFTLIELILVITILGVISASIAQVISLSAQIYVTGAERTRLVSEARFIILRLEKELRNIVPNSVSYDPTLGCLTYYPIKQSGTYVDDAFDNPMHVVVFNSTLAVNDTLVVYPTNPQSVTDNGRTIDAINSSADAPTSVNQHDITLNTPVNQTSPGKRFFVPEAQVSVCKATTTAGEALVRTQSGTSGLIATNVSQWSANISTAGLQQNGLIELQLTLQARGDEPLSILHEIHFPNVP</sequence>
<organism evidence="2 3">
    <name type="scientific">Alteromonas genovensis</name>
    <dbReference type="NCBI Taxonomy" id="471225"/>
    <lineage>
        <taxon>Bacteria</taxon>
        <taxon>Pseudomonadati</taxon>
        <taxon>Pseudomonadota</taxon>
        <taxon>Gammaproteobacteria</taxon>
        <taxon>Alteromonadales</taxon>
        <taxon>Alteromonadaceae</taxon>
        <taxon>Alteromonas/Salinimonas group</taxon>
        <taxon>Alteromonas</taxon>
    </lineage>
</organism>
<keyword evidence="1" id="KW-1133">Transmembrane helix</keyword>
<gene>
    <name evidence="2" type="ORF">GTQ48_10465</name>
</gene>
<evidence type="ECO:0000313" key="3">
    <source>
        <dbReference type="Proteomes" id="UP000471381"/>
    </source>
</evidence>
<dbReference type="EMBL" id="JAAAWO010000006">
    <property type="protein sequence ID" value="NDW15941.1"/>
    <property type="molecule type" value="Genomic_DNA"/>
</dbReference>
<dbReference type="AlphaFoldDB" id="A0A6N9TFN2"/>
<keyword evidence="1" id="KW-0472">Membrane</keyword>
<comment type="caution">
    <text evidence="2">The sequence shown here is derived from an EMBL/GenBank/DDBJ whole genome shotgun (WGS) entry which is preliminary data.</text>
</comment>
<keyword evidence="3" id="KW-1185">Reference proteome</keyword>
<dbReference type="Pfam" id="PF07963">
    <property type="entry name" value="N_methyl"/>
    <property type="match status" value="1"/>
</dbReference>
<dbReference type="InterPro" id="IPR012902">
    <property type="entry name" value="N_methyl_site"/>
</dbReference>
<dbReference type="InterPro" id="IPR045584">
    <property type="entry name" value="Pilin-like"/>
</dbReference>
<name>A0A6N9TFN2_9ALTE</name>
<keyword evidence="1" id="KW-0812">Transmembrane</keyword>
<dbReference type="PROSITE" id="PS00409">
    <property type="entry name" value="PROKAR_NTER_METHYL"/>
    <property type="match status" value="1"/>
</dbReference>
<reference evidence="2 3" key="1">
    <citation type="submission" date="2020-01" db="EMBL/GenBank/DDBJ databases">
        <title>Genomes of bacteria type strains.</title>
        <authorList>
            <person name="Chen J."/>
            <person name="Zhu S."/>
            <person name="Yang J."/>
        </authorList>
    </citation>
    <scope>NUCLEOTIDE SEQUENCE [LARGE SCALE GENOMIC DNA]</scope>
    <source>
        <strain evidence="2 3">LMG 24078</strain>
    </source>
</reference>
<evidence type="ECO:0000313" key="2">
    <source>
        <dbReference type="EMBL" id="NDW15941.1"/>
    </source>
</evidence>
<dbReference type="Proteomes" id="UP000471381">
    <property type="component" value="Unassembled WGS sequence"/>
</dbReference>
<dbReference type="SUPFAM" id="SSF54523">
    <property type="entry name" value="Pili subunits"/>
    <property type="match status" value="1"/>
</dbReference>
<dbReference type="RefSeq" id="WP_163106640.1">
    <property type="nucleotide sequence ID" value="NZ_JAAAWO010000006.1"/>
</dbReference>
<accession>A0A6N9TFN2</accession>
<protein>
    <submittedName>
        <fullName evidence="2">Prepilin-type N-terminal cleavage/methylation domain-containing protein</fullName>
    </submittedName>
</protein>